<proteinExistence type="predicted"/>
<gene>
    <name evidence="1" type="ORF">RF55_5200</name>
</gene>
<evidence type="ECO:0000313" key="1">
    <source>
        <dbReference type="EMBL" id="KMQ94634.1"/>
    </source>
</evidence>
<name>A0A0J7KWK9_LASNI</name>
<accession>A0A0J7KWK9</accession>
<sequence length="106" mass="12187">MGEEEEKRGEERRIKTRWAFRGLTWTHERVQGRMLDVDVAEARKARQLGGTAGCQNLCPLPLSLPNRTTTSLRPHFLLLFYYFFGGLRLLDGLLAVKENVITSPRE</sequence>
<comment type="caution">
    <text evidence="1">The sequence shown here is derived from an EMBL/GenBank/DDBJ whole genome shotgun (WGS) entry which is preliminary data.</text>
</comment>
<dbReference type="Proteomes" id="UP000036403">
    <property type="component" value="Unassembled WGS sequence"/>
</dbReference>
<evidence type="ECO:0000313" key="2">
    <source>
        <dbReference type="Proteomes" id="UP000036403"/>
    </source>
</evidence>
<dbReference type="EMBL" id="LBMM01002579">
    <property type="protein sequence ID" value="KMQ94634.1"/>
    <property type="molecule type" value="Genomic_DNA"/>
</dbReference>
<protein>
    <submittedName>
        <fullName evidence="1">Virulence-associated protein e</fullName>
    </submittedName>
</protein>
<keyword evidence="2" id="KW-1185">Reference proteome</keyword>
<dbReference type="PaxDb" id="67767-A0A0J7KWK9"/>
<dbReference type="AlphaFoldDB" id="A0A0J7KWK9"/>
<reference evidence="1 2" key="1">
    <citation type="submission" date="2015-04" db="EMBL/GenBank/DDBJ databases">
        <title>Lasius niger genome sequencing.</title>
        <authorList>
            <person name="Konorov E.A."/>
            <person name="Nikitin M.A."/>
            <person name="Kirill M.V."/>
            <person name="Chang P."/>
        </authorList>
    </citation>
    <scope>NUCLEOTIDE SEQUENCE [LARGE SCALE GENOMIC DNA]</scope>
    <source>
        <tissue evidence="1">Whole</tissue>
    </source>
</reference>
<organism evidence="1 2">
    <name type="scientific">Lasius niger</name>
    <name type="common">Black garden ant</name>
    <dbReference type="NCBI Taxonomy" id="67767"/>
    <lineage>
        <taxon>Eukaryota</taxon>
        <taxon>Metazoa</taxon>
        <taxon>Ecdysozoa</taxon>
        <taxon>Arthropoda</taxon>
        <taxon>Hexapoda</taxon>
        <taxon>Insecta</taxon>
        <taxon>Pterygota</taxon>
        <taxon>Neoptera</taxon>
        <taxon>Endopterygota</taxon>
        <taxon>Hymenoptera</taxon>
        <taxon>Apocrita</taxon>
        <taxon>Aculeata</taxon>
        <taxon>Formicoidea</taxon>
        <taxon>Formicidae</taxon>
        <taxon>Formicinae</taxon>
        <taxon>Lasius</taxon>
        <taxon>Lasius</taxon>
    </lineage>
</organism>